<name>A0A3A1UVT8_9BACL</name>
<dbReference type="AlphaFoldDB" id="A0A3A1UVT8"/>
<dbReference type="InterPro" id="IPR007345">
    <property type="entry name" value="Polysacch_pyruvyl_Trfase"/>
</dbReference>
<comment type="caution">
    <text evidence="2">The sequence shown here is derived from an EMBL/GenBank/DDBJ whole genome shotgun (WGS) entry which is preliminary data.</text>
</comment>
<dbReference type="GO" id="GO:0016740">
    <property type="term" value="F:transferase activity"/>
    <property type="evidence" value="ECO:0007669"/>
    <property type="project" value="UniProtKB-KW"/>
</dbReference>
<keyword evidence="3" id="KW-1185">Reference proteome</keyword>
<evidence type="ECO:0000313" key="2">
    <source>
        <dbReference type="EMBL" id="RIX52627.1"/>
    </source>
</evidence>
<organism evidence="2 3">
    <name type="scientific">Paenibacillus nanensis</name>
    <dbReference type="NCBI Taxonomy" id="393251"/>
    <lineage>
        <taxon>Bacteria</taxon>
        <taxon>Bacillati</taxon>
        <taxon>Bacillota</taxon>
        <taxon>Bacilli</taxon>
        <taxon>Bacillales</taxon>
        <taxon>Paenibacillaceae</taxon>
        <taxon>Paenibacillus</taxon>
    </lineage>
</organism>
<evidence type="ECO:0000259" key="1">
    <source>
        <dbReference type="Pfam" id="PF04230"/>
    </source>
</evidence>
<dbReference type="RefSeq" id="WP_119599836.1">
    <property type="nucleotide sequence ID" value="NZ_QXQA01000006.1"/>
</dbReference>
<evidence type="ECO:0000313" key="3">
    <source>
        <dbReference type="Proteomes" id="UP000266482"/>
    </source>
</evidence>
<dbReference type="Pfam" id="PF04230">
    <property type="entry name" value="PS_pyruv_trans"/>
    <property type="match status" value="1"/>
</dbReference>
<dbReference type="OrthoDB" id="9799278at2"/>
<proteinExistence type="predicted"/>
<sequence length="380" mass="44200">MKICTITCHRVYNHGASLQAYGLMKYLKNSGHDVEIIDYRPEYLSNHYRLSNVANPRWEKNRLLKWTYLTLKLPGRLISLRRKKAFDRFDKKYLSITDTCYRTNDELKQKPPAAEAYICGSDQIWNSLHQNGKDPAFYLDFAPSQKIKASYAASFATDSIAEPLKKVVKERVERLDGVAVREKSGVKILRDLGIHRAITVLDPVFLLDQTEWDKISSGSYKEDYILIYDFDNSELIKKIALELKELTGYKIYCVNPGKQRYADKMFRYVGPDSFISLIRDAKFVVSNSYHAAVFSLIYEKDFVIVNRTEAINTRMRDLLDDLNLNSRLTNHEYKAEELLKKIDYSVVKEMIKTKKMSSKSYLDQLLVQGMVQHEKSLVRH</sequence>
<feature type="domain" description="Polysaccharide pyruvyl transferase" evidence="1">
    <location>
        <begin position="13"/>
        <end position="306"/>
    </location>
</feature>
<accession>A0A3A1UVT8</accession>
<reference evidence="2 3" key="1">
    <citation type="submission" date="2018-09" db="EMBL/GenBank/DDBJ databases">
        <title>Paenibacillus aracenensis nov. sp. isolated from a cave in southern Spain.</title>
        <authorList>
            <person name="Jurado V."/>
            <person name="Gutierrez-Patricio S."/>
            <person name="Gonzalez-Pimentel J.L."/>
            <person name="Miller A.Z."/>
            <person name="Laiz L."/>
            <person name="Saiz-Jimenez C."/>
        </authorList>
    </citation>
    <scope>NUCLEOTIDE SEQUENCE [LARGE SCALE GENOMIC DNA]</scope>
    <source>
        <strain evidence="2 3">DSM 22867</strain>
    </source>
</reference>
<keyword evidence="2" id="KW-0808">Transferase</keyword>
<gene>
    <name evidence="2" type="ORF">D3P08_11435</name>
</gene>
<protein>
    <submittedName>
        <fullName evidence="2">Polysaccharide pyruvyl transferase family protein</fullName>
    </submittedName>
</protein>
<dbReference type="EMBL" id="QXQA01000006">
    <property type="protein sequence ID" value="RIX52627.1"/>
    <property type="molecule type" value="Genomic_DNA"/>
</dbReference>
<dbReference type="Proteomes" id="UP000266482">
    <property type="component" value="Unassembled WGS sequence"/>
</dbReference>